<dbReference type="EMBL" id="JBBNAG010000004">
    <property type="protein sequence ID" value="KAK9139849.1"/>
    <property type="molecule type" value="Genomic_DNA"/>
</dbReference>
<dbReference type="Gene3D" id="2.60.120.10">
    <property type="entry name" value="Jelly Rolls"/>
    <property type="match status" value="1"/>
</dbReference>
<keyword evidence="2" id="KW-1185">Reference proteome</keyword>
<dbReference type="InterPro" id="IPR003500">
    <property type="entry name" value="RpiB_LacA_LacB"/>
</dbReference>
<dbReference type="PANTHER" id="PTHR30345:SF0">
    <property type="entry name" value="DNA DAMAGE-REPAIR_TOLERATION PROTEIN DRT102"/>
    <property type="match status" value="1"/>
</dbReference>
<dbReference type="PANTHER" id="PTHR30345">
    <property type="entry name" value="RIBOSE-5-PHOSPHATE ISOMERASE B"/>
    <property type="match status" value="1"/>
</dbReference>
<dbReference type="InterPro" id="IPR014710">
    <property type="entry name" value="RmlC-like_jellyroll"/>
</dbReference>
<evidence type="ECO:0000313" key="1">
    <source>
        <dbReference type="EMBL" id="KAK9139849.1"/>
    </source>
</evidence>
<comment type="caution">
    <text evidence="1">The sequence shown here is derived from an EMBL/GenBank/DDBJ whole genome shotgun (WGS) entry which is preliminary data.</text>
</comment>
<dbReference type="Proteomes" id="UP001419268">
    <property type="component" value="Unassembled WGS sequence"/>
</dbReference>
<dbReference type="AlphaFoldDB" id="A0AAP0JU60"/>
<evidence type="ECO:0000313" key="2">
    <source>
        <dbReference type="Proteomes" id="UP001419268"/>
    </source>
</evidence>
<protein>
    <submittedName>
        <fullName evidence="1">Uncharacterized protein</fullName>
    </submittedName>
</protein>
<dbReference type="GO" id="GO:0016853">
    <property type="term" value="F:isomerase activity"/>
    <property type="evidence" value="ECO:0007669"/>
    <property type="project" value="InterPro"/>
</dbReference>
<proteinExistence type="predicted"/>
<sequence length="133" mass="14984">MSWPVPGVICRLAKNVEFKPMESMPGGSLKILRENPATGIIKLSAKAVEPSNHHTFGHEIVIMSGRIMLWNLSTKQEFELERGVFLFTPAGNVHRVKDLEDSEVFVRREGEKDIFMDEDLETAKRETSKVSSA</sequence>
<dbReference type="InterPro" id="IPR011051">
    <property type="entry name" value="RmlC_Cupin_sf"/>
</dbReference>
<dbReference type="SUPFAM" id="SSF51182">
    <property type="entry name" value="RmlC-like cupins"/>
    <property type="match status" value="1"/>
</dbReference>
<gene>
    <name evidence="1" type="ORF">Scep_009530</name>
</gene>
<organism evidence="1 2">
    <name type="scientific">Stephania cephalantha</name>
    <dbReference type="NCBI Taxonomy" id="152367"/>
    <lineage>
        <taxon>Eukaryota</taxon>
        <taxon>Viridiplantae</taxon>
        <taxon>Streptophyta</taxon>
        <taxon>Embryophyta</taxon>
        <taxon>Tracheophyta</taxon>
        <taxon>Spermatophyta</taxon>
        <taxon>Magnoliopsida</taxon>
        <taxon>Ranunculales</taxon>
        <taxon>Menispermaceae</taxon>
        <taxon>Menispermoideae</taxon>
        <taxon>Cissampelideae</taxon>
        <taxon>Stephania</taxon>
    </lineage>
</organism>
<name>A0AAP0JU60_9MAGN</name>
<reference evidence="1 2" key="1">
    <citation type="submission" date="2024-01" db="EMBL/GenBank/DDBJ databases">
        <title>Genome assemblies of Stephania.</title>
        <authorList>
            <person name="Yang L."/>
        </authorList>
    </citation>
    <scope>NUCLEOTIDE SEQUENCE [LARGE SCALE GENOMIC DNA]</scope>
    <source>
        <strain evidence="1">JXDWG</strain>
        <tissue evidence="1">Leaf</tissue>
    </source>
</reference>
<dbReference type="GO" id="GO:0005975">
    <property type="term" value="P:carbohydrate metabolic process"/>
    <property type="evidence" value="ECO:0007669"/>
    <property type="project" value="InterPro"/>
</dbReference>
<accession>A0AAP0JU60</accession>